<gene>
    <name evidence="1" type="ORF">HPB47_009204</name>
</gene>
<dbReference type="EMBL" id="JABSTQ010011243">
    <property type="protein sequence ID" value="KAG0413648.1"/>
    <property type="molecule type" value="Genomic_DNA"/>
</dbReference>
<accession>A0AC60P2J9</accession>
<organism evidence="1 2">
    <name type="scientific">Ixodes persulcatus</name>
    <name type="common">Taiga tick</name>
    <dbReference type="NCBI Taxonomy" id="34615"/>
    <lineage>
        <taxon>Eukaryota</taxon>
        <taxon>Metazoa</taxon>
        <taxon>Ecdysozoa</taxon>
        <taxon>Arthropoda</taxon>
        <taxon>Chelicerata</taxon>
        <taxon>Arachnida</taxon>
        <taxon>Acari</taxon>
        <taxon>Parasitiformes</taxon>
        <taxon>Ixodida</taxon>
        <taxon>Ixodoidea</taxon>
        <taxon>Ixodidae</taxon>
        <taxon>Ixodinae</taxon>
        <taxon>Ixodes</taxon>
    </lineage>
</organism>
<keyword evidence="2" id="KW-1185">Reference proteome</keyword>
<evidence type="ECO:0000313" key="1">
    <source>
        <dbReference type="EMBL" id="KAG0413648.1"/>
    </source>
</evidence>
<name>A0AC60P2J9_IXOPE</name>
<proteinExistence type="predicted"/>
<protein>
    <submittedName>
        <fullName evidence="1">Uncharacterized protein</fullName>
    </submittedName>
</protein>
<dbReference type="Proteomes" id="UP000805193">
    <property type="component" value="Unassembled WGS sequence"/>
</dbReference>
<reference evidence="1 2" key="1">
    <citation type="journal article" date="2020" name="Cell">
        <title>Large-Scale Comparative Analyses of Tick Genomes Elucidate Their Genetic Diversity and Vector Capacities.</title>
        <authorList>
            <consortium name="Tick Genome and Microbiome Consortium (TIGMIC)"/>
            <person name="Jia N."/>
            <person name="Wang J."/>
            <person name="Shi W."/>
            <person name="Du L."/>
            <person name="Sun Y."/>
            <person name="Zhan W."/>
            <person name="Jiang J.F."/>
            <person name="Wang Q."/>
            <person name="Zhang B."/>
            <person name="Ji P."/>
            <person name="Bell-Sakyi L."/>
            <person name="Cui X.M."/>
            <person name="Yuan T.T."/>
            <person name="Jiang B.G."/>
            <person name="Yang W.F."/>
            <person name="Lam T.T."/>
            <person name="Chang Q.C."/>
            <person name="Ding S.J."/>
            <person name="Wang X.J."/>
            <person name="Zhu J.G."/>
            <person name="Ruan X.D."/>
            <person name="Zhao L."/>
            <person name="Wei J.T."/>
            <person name="Ye R.Z."/>
            <person name="Que T.C."/>
            <person name="Du C.H."/>
            <person name="Zhou Y.H."/>
            <person name="Cheng J.X."/>
            <person name="Dai P.F."/>
            <person name="Guo W.B."/>
            <person name="Han X.H."/>
            <person name="Huang E.J."/>
            <person name="Li L.F."/>
            <person name="Wei W."/>
            <person name="Gao Y.C."/>
            <person name="Liu J.Z."/>
            <person name="Shao H.Z."/>
            <person name="Wang X."/>
            <person name="Wang C.C."/>
            <person name="Yang T.C."/>
            <person name="Huo Q.B."/>
            <person name="Li W."/>
            <person name="Chen H.Y."/>
            <person name="Chen S.E."/>
            <person name="Zhou L.G."/>
            <person name="Ni X.B."/>
            <person name="Tian J.H."/>
            <person name="Sheng Y."/>
            <person name="Liu T."/>
            <person name="Pan Y.S."/>
            <person name="Xia L.Y."/>
            <person name="Li J."/>
            <person name="Zhao F."/>
            <person name="Cao W.C."/>
        </authorList>
    </citation>
    <scope>NUCLEOTIDE SEQUENCE [LARGE SCALE GENOMIC DNA]</scope>
    <source>
        <strain evidence="1">Iper-2018</strain>
    </source>
</reference>
<comment type="caution">
    <text evidence="1">The sequence shown here is derived from an EMBL/GenBank/DDBJ whole genome shotgun (WGS) entry which is preliminary data.</text>
</comment>
<evidence type="ECO:0000313" key="2">
    <source>
        <dbReference type="Proteomes" id="UP000805193"/>
    </source>
</evidence>
<sequence>MKTGDTAGKLLGAGRLVINGKDYDLLPLASNINDVTLLLLPVDVPDEAVAQAMLPGPLDLAVPCQYVYATVLSGEGPQDGQEDGEDTPPTSNNREEAVSETAEVENEDSAKHGGDASSQISSHEAAASTDDVSANPLASAPA</sequence>